<sequence length="110" mass="11911">MSRSAQGLGLYHSSFQERDLSNVIRSRTALKFNVDGASEDYCAYTGVGGILCDKSVESSALLPLISELEMIGARVTFPLRPMLLLALVGIVVPSRLSLAMVFDLPLISIH</sequence>
<dbReference type="AlphaFoldDB" id="A0A9W7HP67"/>
<evidence type="ECO:0000313" key="1">
    <source>
        <dbReference type="EMBL" id="GMI80651.1"/>
    </source>
</evidence>
<comment type="caution">
    <text evidence="1">The sequence shown here is derived from an EMBL/GenBank/DDBJ whole genome shotgun (WGS) entry which is preliminary data.</text>
</comment>
<name>A0A9W7HP67_HIBTR</name>
<organism evidence="1 2">
    <name type="scientific">Hibiscus trionum</name>
    <name type="common">Flower of an hour</name>
    <dbReference type="NCBI Taxonomy" id="183268"/>
    <lineage>
        <taxon>Eukaryota</taxon>
        <taxon>Viridiplantae</taxon>
        <taxon>Streptophyta</taxon>
        <taxon>Embryophyta</taxon>
        <taxon>Tracheophyta</taxon>
        <taxon>Spermatophyta</taxon>
        <taxon>Magnoliopsida</taxon>
        <taxon>eudicotyledons</taxon>
        <taxon>Gunneridae</taxon>
        <taxon>Pentapetalae</taxon>
        <taxon>rosids</taxon>
        <taxon>malvids</taxon>
        <taxon>Malvales</taxon>
        <taxon>Malvaceae</taxon>
        <taxon>Malvoideae</taxon>
        <taxon>Hibiscus</taxon>
    </lineage>
</organism>
<protein>
    <submittedName>
        <fullName evidence="1">Uncharacterized protein</fullName>
    </submittedName>
</protein>
<dbReference type="EMBL" id="BSYR01000017">
    <property type="protein sequence ID" value="GMI80651.1"/>
    <property type="molecule type" value="Genomic_DNA"/>
</dbReference>
<dbReference type="Proteomes" id="UP001165190">
    <property type="component" value="Unassembled WGS sequence"/>
</dbReference>
<proteinExistence type="predicted"/>
<evidence type="ECO:0000313" key="2">
    <source>
        <dbReference type="Proteomes" id="UP001165190"/>
    </source>
</evidence>
<gene>
    <name evidence="1" type="ORF">HRI_001734400</name>
</gene>
<reference evidence="1" key="1">
    <citation type="submission" date="2023-05" db="EMBL/GenBank/DDBJ databases">
        <title>Genome and transcriptome analyses reveal genes involved in the formation of fine ridges on petal epidermal cells in Hibiscus trionum.</title>
        <authorList>
            <person name="Koshimizu S."/>
            <person name="Masuda S."/>
            <person name="Ishii T."/>
            <person name="Shirasu K."/>
            <person name="Hoshino A."/>
            <person name="Arita M."/>
        </authorList>
    </citation>
    <scope>NUCLEOTIDE SEQUENCE</scope>
    <source>
        <strain evidence="1">Hamamatsu line</strain>
    </source>
</reference>
<accession>A0A9W7HP67</accession>
<keyword evidence="2" id="KW-1185">Reference proteome</keyword>